<dbReference type="AlphaFoldDB" id="A0A1F7X0P3"/>
<feature type="transmembrane region" description="Helical" evidence="6">
    <location>
        <begin position="253"/>
        <end position="271"/>
    </location>
</feature>
<feature type="transmembrane region" description="Helical" evidence="6">
    <location>
        <begin position="70"/>
        <end position="87"/>
    </location>
</feature>
<dbReference type="Pfam" id="PF13431">
    <property type="entry name" value="TPR_17"/>
    <property type="match status" value="1"/>
</dbReference>
<dbReference type="InterPro" id="IPR019734">
    <property type="entry name" value="TPR_rpt"/>
</dbReference>
<feature type="transmembrane region" description="Helical" evidence="6">
    <location>
        <begin position="99"/>
        <end position="117"/>
    </location>
</feature>
<dbReference type="PANTHER" id="PTHR37422">
    <property type="entry name" value="TEICHURONIC ACID BIOSYNTHESIS PROTEIN TUAE"/>
    <property type="match status" value="1"/>
</dbReference>
<dbReference type="InterPro" id="IPR051533">
    <property type="entry name" value="WaaL-like"/>
</dbReference>
<dbReference type="SUPFAM" id="SSF48452">
    <property type="entry name" value="TPR-like"/>
    <property type="match status" value="1"/>
</dbReference>
<evidence type="ECO:0000313" key="8">
    <source>
        <dbReference type="EMBL" id="OGM08646.1"/>
    </source>
</evidence>
<dbReference type="Gene3D" id="1.25.40.10">
    <property type="entry name" value="Tetratricopeptide repeat domain"/>
    <property type="match status" value="1"/>
</dbReference>
<dbReference type="InterPro" id="IPR011990">
    <property type="entry name" value="TPR-like_helical_dom_sf"/>
</dbReference>
<dbReference type="PANTHER" id="PTHR37422:SF13">
    <property type="entry name" value="LIPOPOLYSACCHARIDE BIOSYNTHESIS PROTEIN PA4999-RELATED"/>
    <property type="match status" value="1"/>
</dbReference>
<gene>
    <name evidence="8" type="ORF">A2Z67_00200</name>
</gene>
<feature type="transmembrane region" description="Helical" evidence="6">
    <location>
        <begin position="412"/>
        <end position="441"/>
    </location>
</feature>
<evidence type="ECO:0000313" key="9">
    <source>
        <dbReference type="Proteomes" id="UP000176939"/>
    </source>
</evidence>
<protein>
    <recommendedName>
        <fullName evidence="7">O-antigen ligase-related domain-containing protein</fullName>
    </recommendedName>
</protein>
<comment type="caution">
    <text evidence="8">The sequence shown here is derived from an EMBL/GenBank/DDBJ whole genome shotgun (WGS) entry which is preliminary data.</text>
</comment>
<evidence type="ECO:0000259" key="7">
    <source>
        <dbReference type="Pfam" id="PF04932"/>
    </source>
</evidence>
<feature type="transmembrane region" description="Helical" evidence="6">
    <location>
        <begin position="129"/>
        <end position="146"/>
    </location>
</feature>
<feature type="transmembrane region" description="Helical" evidence="6">
    <location>
        <begin position="38"/>
        <end position="58"/>
    </location>
</feature>
<keyword evidence="5" id="KW-0802">TPR repeat</keyword>
<evidence type="ECO:0000256" key="2">
    <source>
        <dbReference type="ARBA" id="ARBA00022692"/>
    </source>
</evidence>
<dbReference type="EMBL" id="MGFQ01000038">
    <property type="protein sequence ID" value="OGM08646.1"/>
    <property type="molecule type" value="Genomic_DNA"/>
</dbReference>
<evidence type="ECO:0000256" key="6">
    <source>
        <dbReference type="SAM" id="Phobius"/>
    </source>
</evidence>
<accession>A0A1F7X0P3</accession>
<keyword evidence="2 6" id="KW-0812">Transmembrane</keyword>
<dbReference type="PROSITE" id="PS50005">
    <property type="entry name" value="TPR"/>
    <property type="match status" value="1"/>
</dbReference>
<feature type="transmembrane region" description="Helical" evidence="6">
    <location>
        <begin position="206"/>
        <end position="222"/>
    </location>
</feature>
<feature type="domain" description="O-antigen ligase-related" evidence="7">
    <location>
        <begin position="212"/>
        <end position="380"/>
    </location>
</feature>
<dbReference type="Proteomes" id="UP000176939">
    <property type="component" value="Unassembled WGS sequence"/>
</dbReference>
<feature type="transmembrane region" description="Helical" evidence="6">
    <location>
        <begin position="12"/>
        <end position="32"/>
    </location>
</feature>
<comment type="subcellular location">
    <subcellularLocation>
        <location evidence="1">Membrane</location>
        <topology evidence="1">Multi-pass membrane protein</topology>
    </subcellularLocation>
</comment>
<sequence length="692" mass="78630">MIKIIDKLIRTCFYVLFFILPIVIFPLTSEIFEFNKITIVYLATVIITGLWLTKLIILKKPTLRRTILDIPILIFLASQVIATITSIDRYTSIFGYYSRFNGGLLSQISYTLLYFAFVNNMSRKSGKKILLLLISSLSLVSIYGILEHFGVDKNLWVQDVQNRVFSTLGQPNWLAALIIAVIPITWIFILQTKITNFKSVFKIKNIKWLLLSSLFFLTLLYTKSRSGLIGFAFANIFFWILIFKTTTNFKANILKPFIILNLSFVILTLWVGSPWTPSVSQIINRKSSTAVVDSANAGPALEVGGTGSGEIRKIVWKGAFAVFKAYPIFGSGVETFAYSYYRFRPPEHNLISEWDFLYNKAHNEYLNYLATTGIIGSLSYLVLIAFIFILITNLKLPILKNKSNSTLNVYQVALISGFLGIVVTNFFGFSVVMVSFLFFLYPAIAVSLKYEETKDSEFAENYKLLSTVKKILSVIPSLFVISMIYFLYKYWYSDILYTQGKQFNKSQNYPQGRVELFKATKNIPGQSIYWDELSQSAAGLAIDFYQTKDMKNAKTFSEVAIDESNHAVTLSPANLNIRKNNAALFIKLANLDPDLLKTAEELIKNTIQLSPTDAKLYYNLGLVQARIGKTDEAIASLAKTVELKSNYRDARFALALLYTQKGEKIKAKNELLYILEKINPQDEMVKQQLQEI</sequence>
<keyword evidence="3 6" id="KW-1133">Transmembrane helix</keyword>
<organism evidence="8 9">
    <name type="scientific">Candidatus Woesebacteria bacterium RBG_13_36_22</name>
    <dbReference type="NCBI Taxonomy" id="1802478"/>
    <lineage>
        <taxon>Bacteria</taxon>
        <taxon>Candidatus Woeseibacteriota</taxon>
    </lineage>
</organism>
<feature type="transmembrane region" description="Helical" evidence="6">
    <location>
        <begin position="173"/>
        <end position="194"/>
    </location>
</feature>
<feature type="transmembrane region" description="Helical" evidence="6">
    <location>
        <begin position="228"/>
        <end position="246"/>
    </location>
</feature>
<reference evidence="8 9" key="1">
    <citation type="journal article" date="2016" name="Nat. Commun.">
        <title>Thousands of microbial genomes shed light on interconnected biogeochemical processes in an aquifer system.</title>
        <authorList>
            <person name="Anantharaman K."/>
            <person name="Brown C.T."/>
            <person name="Hug L.A."/>
            <person name="Sharon I."/>
            <person name="Castelle C.J."/>
            <person name="Probst A.J."/>
            <person name="Thomas B.C."/>
            <person name="Singh A."/>
            <person name="Wilkins M.J."/>
            <person name="Karaoz U."/>
            <person name="Brodie E.L."/>
            <person name="Williams K.H."/>
            <person name="Hubbard S.S."/>
            <person name="Banfield J.F."/>
        </authorList>
    </citation>
    <scope>NUCLEOTIDE SEQUENCE [LARGE SCALE GENOMIC DNA]</scope>
</reference>
<dbReference type="InterPro" id="IPR007016">
    <property type="entry name" value="O-antigen_ligase-rel_domated"/>
</dbReference>
<evidence type="ECO:0000256" key="3">
    <source>
        <dbReference type="ARBA" id="ARBA00022989"/>
    </source>
</evidence>
<feature type="transmembrane region" description="Helical" evidence="6">
    <location>
        <begin position="365"/>
        <end position="391"/>
    </location>
</feature>
<proteinExistence type="predicted"/>
<dbReference type="GO" id="GO:0016020">
    <property type="term" value="C:membrane"/>
    <property type="evidence" value="ECO:0007669"/>
    <property type="project" value="UniProtKB-SubCell"/>
</dbReference>
<evidence type="ECO:0000256" key="4">
    <source>
        <dbReference type="ARBA" id="ARBA00023136"/>
    </source>
</evidence>
<keyword evidence="4 6" id="KW-0472">Membrane</keyword>
<dbReference type="SMART" id="SM00028">
    <property type="entry name" value="TPR"/>
    <property type="match status" value="1"/>
</dbReference>
<dbReference type="Pfam" id="PF04932">
    <property type="entry name" value="Wzy_C"/>
    <property type="match status" value="1"/>
</dbReference>
<evidence type="ECO:0000256" key="5">
    <source>
        <dbReference type="PROSITE-ProRule" id="PRU00339"/>
    </source>
</evidence>
<feature type="repeat" description="TPR" evidence="5">
    <location>
        <begin position="614"/>
        <end position="647"/>
    </location>
</feature>
<name>A0A1F7X0P3_9BACT</name>
<feature type="transmembrane region" description="Helical" evidence="6">
    <location>
        <begin position="471"/>
        <end position="488"/>
    </location>
</feature>
<evidence type="ECO:0000256" key="1">
    <source>
        <dbReference type="ARBA" id="ARBA00004141"/>
    </source>
</evidence>